<reference evidence="6 7" key="1">
    <citation type="submission" date="2023-02" db="EMBL/GenBank/DDBJ databases">
        <title>Novel Oscillospiraceae bacterial genomes.</title>
        <authorList>
            <person name="Srinivasan S."/>
            <person name="Austin M.N."/>
            <person name="Fiedler T.L."/>
            <person name="Strenk S.M."/>
            <person name="Agnew K.J."/>
            <person name="Nagana Gowda G.A."/>
            <person name="Raftery D."/>
            <person name="Beamer M.A."/>
            <person name="Achilles S.L."/>
            <person name="Wiesenfeld H.C."/>
            <person name="Fredricks D.N."/>
            <person name="Hillier S.L."/>
        </authorList>
    </citation>
    <scope>NUCLEOTIDE SEQUENCE [LARGE SCALE GENOMIC DNA]</scope>
    <source>
        <strain evidence="6 7">CHIC02 1186E3-8</strain>
    </source>
</reference>
<dbReference type="GO" id="GO:0005524">
    <property type="term" value="F:ATP binding"/>
    <property type="evidence" value="ECO:0007669"/>
    <property type="project" value="UniProtKB-KW"/>
</dbReference>
<dbReference type="InterPro" id="IPR017871">
    <property type="entry name" value="ABC_transporter-like_CS"/>
</dbReference>
<dbReference type="PANTHER" id="PTHR43790">
    <property type="entry name" value="CARBOHYDRATE TRANSPORT ATP-BINDING PROTEIN MG119-RELATED"/>
    <property type="match status" value="1"/>
</dbReference>
<protein>
    <submittedName>
        <fullName evidence="6">Sugar ABC transporter ATP-binding protein</fullName>
    </submittedName>
</protein>
<dbReference type="InterPro" id="IPR027417">
    <property type="entry name" value="P-loop_NTPase"/>
</dbReference>
<feature type="domain" description="AAA+ ATPase" evidence="5">
    <location>
        <begin position="30"/>
        <end position="220"/>
    </location>
</feature>
<dbReference type="SUPFAM" id="SSF52540">
    <property type="entry name" value="P-loop containing nucleoside triphosphate hydrolases"/>
    <property type="match status" value="2"/>
</dbReference>
<dbReference type="Gene3D" id="3.40.50.300">
    <property type="entry name" value="P-loop containing nucleotide triphosphate hydrolases"/>
    <property type="match status" value="2"/>
</dbReference>
<sequence>MDDVLLDVKLLDKNFSGVHALKHVSFQVKYGEVHALMGENGAGKSTLIKVLTGIYPKDGGKICLAGKELPYNNPISISKQGISTVYQELNLIPNLTVYENMFLGREIKRKGGILLERNFMKLRAKEQLAQIGVAIDVTKRLDNYSTAVQQMIAIARAISVNCKLVIMDEPTSSLDKREVQVLLNIIRMLKKQGISTIFISHKLDEVFAIADRMTILKDGECVGTYPTKDLSQLKLVSLMLGKNSIRQEVEKRDYKFGDSTEILKVSNIKQGMRLHGIGITVKEGEILGLAGLLGCGRTELAHVIFGSSTPDSGEIYWLGQKVCFKNPAQAIKKGLGFCTEDRKSEGIVPNMSVSDNLSLAILPQLQKLGIIDNSARKDLVNKYVKLLRIKTSDPEQQLIKNLSGGNQQKVLLARWLCRQPRLMILDEPNRGIDIGAKSEIEMLIQDLAKQGISILMISSELEELERNCDRVVVINNGKNVGQLQGKEITQANIMQLIADGKDLS</sequence>
<dbReference type="CDD" id="cd03215">
    <property type="entry name" value="ABC_Carb_Monos_II"/>
    <property type="match status" value="1"/>
</dbReference>
<evidence type="ECO:0000256" key="2">
    <source>
        <dbReference type="ARBA" id="ARBA00022737"/>
    </source>
</evidence>
<proteinExistence type="predicted"/>
<evidence type="ECO:0000256" key="1">
    <source>
        <dbReference type="ARBA" id="ARBA00022448"/>
    </source>
</evidence>
<evidence type="ECO:0000313" key="7">
    <source>
        <dbReference type="Proteomes" id="UP001220478"/>
    </source>
</evidence>
<keyword evidence="3" id="KW-0547">Nucleotide-binding</keyword>
<dbReference type="PANTHER" id="PTHR43790:SF9">
    <property type="entry name" value="GALACTOFURANOSE TRANSPORTER ATP-BINDING PROTEIN YTFR"/>
    <property type="match status" value="1"/>
</dbReference>
<gene>
    <name evidence="6" type="ORF">PYS61_00955</name>
</gene>
<accession>A0ABY8C8L3</accession>
<evidence type="ECO:0000256" key="3">
    <source>
        <dbReference type="ARBA" id="ARBA00022741"/>
    </source>
</evidence>
<dbReference type="EMBL" id="CP118868">
    <property type="protein sequence ID" value="WEG35762.1"/>
    <property type="molecule type" value="Genomic_DNA"/>
</dbReference>
<dbReference type="Proteomes" id="UP001220478">
    <property type="component" value="Chromosome"/>
</dbReference>
<dbReference type="InterPro" id="IPR050107">
    <property type="entry name" value="ABC_carbohydrate_import_ATPase"/>
</dbReference>
<dbReference type="SMART" id="SM00382">
    <property type="entry name" value="AAA"/>
    <property type="match status" value="2"/>
</dbReference>
<evidence type="ECO:0000259" key="5">
    <source>
        <dbReference type="SMART" id="SM00382"/>
    </source>
</evidence>
<feature type="domain" description="AAA+ ATPase" evidence="5">
    <location>
        <begin position="283"/>
        <end position="479"/>
    </location>
</feature>
<keyword evidence="4 6" id="KW-0067">ATP-binding</keyword>
<organism evidence="6 7">
    <name type="scientific">Amygdalobacter indicium</name>
    <dbReference type="NCBI Taxonomy" id="3029272"/>
    <lineage>
        <taxon>Bacteria</taxon>
        <taxon>Bacillati</taxon>
        <taxon>Bacillota</taxon>
        <taxon>Clostridia</taxon>
        <taxon>Eubacteriales</taxon>
        <taxon>Oscillospiraceae</taxon>
        <taxon>Amygdalobacter</taxon>
    </lineage>
</organism>
<keyword evidence="2" id="KW-0677">Repeat</keyword>
<dbReference type="InterPro" id="IPR003439">
    <property type="entry name" value="ABC_transporter-like_ATP-bd"/>
</dbReference>
<dbReference type="InterPro" id="IPR003593">
    <property type="entry name" value="AAA+_ATPase"/>
</dbReference>
<dbReference type="PROSITE" id="PS00211">
    <property type="entry name" value="ABC_TRANSPORTER_1"/>
    <property type="match status" value="1"/>
</dbReference>
<keyword evidence="7" id="KW-1185">Reference proteome</keyword>
<dbReference type="Pfam" id="PF00005">
    <property type="entry name" value="ABC_tran"/>
    <property type="match status" value="2"/>
</dbReference>
<evidence type="ECO:0000256" key="4">
    <source>
        <dbReference type="ARBA" id="ARBA00022840"/>
    </source>
</evidence>
<dbReference type="RefSeq" id="WP_315571869.1">
    <property type="nucleotide sequence ID" value="NZ_CP118868.1"/>
</dbReference>
<dbReference type="CDD" id="cd03216">
    <property type="entry name" value="ABC_Carb_Monos_I"/>
    <property type="match status" value="1"/>
</dbReference>
<name>A0ABY8C8L3_9FIRM</name>
<evidence type="ECO:0000313" key="6">
    <source>
        <dbReference type="EMBL" id="WEG35762.1"/>
    </source>
</evidence>
<keyword evidence="1" id="KW-0813">Transport</keyword>